<dbReference type="AlphaFoldDB" id="A0A0B3XU59"/>
<name>A0A0B3XU59_9ALTE</name>
<evidence type="ECO:0000313" key="2">
    <source>
        <dbReference type="EMBL" id="KHT52529.1"/>
    </source>
</evidence>
<dbReference type="EMBL" id="JWLW01000017">
    <property type="protein sequence ID" value="KHT52529.1"/>
    <property type="molecule type" value="Genomic_DNA"/>
</dbReference>
<proteinExistence type="predicted"/>
<reference evidence="2 3" key="1">
    <citation type="submission" date="2014-12" db="EMBL/GenBank/DDBJ databases">
        <title>Genome sequencing of Alteromonas marina AD001.</title>
        <authorList>
            <person name="Adrian T.G.S."/>
            <person name="Chan K.G."/>
        </authorList>
    </citation>
    <scope>NUCLEOTIDE SEQUENCE [LARGE SCALE GENOMIC DNA]</scope>
    <source>
        <strain evidence="2 3">AD001</strain>
    </source>
</reference>
<keyword evidence="3" id="KW-1185">Reference proteome</keyword>
<feature type="compositionally biased region" description="Basic and acidic residues" evidence="1">
    <location>
        <begin position="1"/>
        <end position="10"/>
    </location>
</feature>
<evidence type="ECO:0000313" key="3">
    <source>
        <dbReference type="Proteomes" id="UP000031197"/>
    </source>
</evidence>
<organism evidence="2 3">
    <name type="scientific">Alteromonas marina</name>
    <dbReference type="NCBI Taxonomy" id="203795"/>
    <lineage>
        <taxon>Bacteria</taxon>
        <taxon>Pseudomonadati</taxon>
        <taxon>Pseudomonadota</taxon>
        <taxon>Gammaproteobacteria</taxon>
        <taxon>Alteromonadales</taxon>
        <taxon>Alteromonadaceae</taxon>
        <taxon>Alteromonas/Salinimonas group</taxon>
        <taxon>Alteromonas</taxon>
    </lineage>
</organism>
<comment type="caution">
    <text evidence="2">The sequence shown here is derived from an EMBL/GenBank/DDBJ whole genome shotgun (WGS) entry which is preliminary data.</text>
</comment>
<evidence type="ECO:0000256" key="1">
    <source>
        <dbReference type="SAM" id="MobiDB-lite"/>
    </source>
</evidence>
<gene>
    <name evidence="2" type="ORF">RJ41_11255</name>
</gene>
<dbReference type="Proteomes" id="UP000031197">
    <property type="component" value="Unassembled WGS sequence"/>
</dbReference>
<dbReference type="RefSeq" id="WP_039220626.1">
    <property type="nucleotide sequence ID" value="NZ_JWLW01000017.1"/>
</dbReference>
<sequence length="63" mass="7363">MKKISSRENKPSPFLRLMKKGHGKTGYKAKNGKFLMTMSEDNHKRIASLIQKWLEQDEKKNAE</sequence>
<accession>A0A0B3XU59</accession>
<dbReference type="OrthoDB" id="6388181at2"/>
<protein>
    <submittedName>
        <fullName evidence="2">Uncharacterized protein</fullName>
    </submittedName>
</protein>
<feature type="region of interest" description="Disordered" evidence="1">
    <location>
        <begin position="1"/>
        <end position="28"/>
    </location>
</feature>
<feature type="compositionally biased region" description="Basic residues" evidence="1">
    <location>
        <begin position="17"/>
        <end position="28"/>
    </location>
</feature>